<dbReference type="STRING" id="623744.A0A553N3B6"/>
<evidence type="ECO:0000256" key="4">
    <source>
        <dbReference type="ARBA" id="ARBA00022673"/>
    </source>
</evidence>
<feature type="region of interest" description="Disordered" evidence="13">
    <location>
        <begin position="250"/>
        <end position="284"/>
    </location>
</feature>
<feature type="transmembrane region" description="Helical" evidence="14">
    <location>
        <begin position="34"/>
        <end position="52"/>
    </location>
</feature>
<dbReference type="Proteomes" id="UP000316079">
    <property type="component" value="Unassembled WGS sequence"/>
</dbReference>
<dbReference type="GO" id="GO:0045202">
    <property type="term" value="C:synapse"/>
    <property type="evidence" value="ECO:0007669"/>
    <property type="project" value="GOC"/>
</dbReference>
<dbReference type="InterPro" id="IPR027359">
    <property type="entry name" value="Volt_channel_dom_sf"/>
</dbReference>
<name>A0A553N3B6_9TELE</name>
<feature type="region of interest" description="Disordered" evidence="13">
    <location>
        <begin position="544"/>
        <end position="570"/>
    </location>
</feature>
<dbReference type="GO" id="GO:0008331">
    <property type="term" value="F:high voltage-gated calcium channel activity"/>
    <property type="evidence" value="ECO:0007669"/>
    <property type="project" value="TreeGrafter"/>
</dbReference>
<dbReference type="InterPro" id="IPR050599">
    <property type="entry name" value="VDCC_alpha-1_subunit"/>
</dbReference>
<feature type="domain" description="Ion transport" evidence="15">
    <location>
        <begin position="750"/>
        <end position="825"/>
    </location>
</feature>
<evidence type="ECO:0000313" key="17">
    <source>
        <dbReference type="Proteomes" id="UP000316079"/>
    </source>
</evidence>
<evidence type="ECO:0000256" key="7">
    <source>
        <dbReference type="ARBA" id="ARBA00022882"/>
    </source>
</evidence>
<reference evidence="16 17" key="1">
    <citation type="journal article" date="2019" name="Sci. Data">
        <title>Hybrid genome assembly and annotation of Danionella translucida.</title>
        <authorList>
            <person name="Kadobianskyi M."/>
            <person name="Schulze L."/>
            <person name="Schuelke M."/>
            <person name="Judkewitz B."/>
        </authorList>
    </citation>
    <scope>NUCLEOTIDE SEQUENCE [LARGE SCALE GENOMIC DNA]</scope>
    <source>
        <strain evidence="16 17">Bolton</strain>
    </source>
</reference>
<feature type="domain" description="Ion transport" evidence="15">
    <location>
        <begin position="597"/>
        <end position="649"/>
    </location>
</feature>
<evidence type="ECO:0000256" key="12">
    <source>
        <dbReference type="SAM" id="Coils"/>
    </source>
</evidence>
<dbReference type="OrthoDB" id="431720at2759"/>
<feature type="compositionally biased region" description="Polar residues" evidence="13">
    <location>
        <begin position="434"/>
        <end position="443"/>
    </location>
</feature>
<keyword evidence="9" id="KW-0406">Ion transport</keyword>
<feature type="domain" description="Ion transport" evidence="15">
    <location>
        <begin position="33"/>
        <end position="200"/>
    </location>
</feature>
<evidence type="ECO:0000256" key="8">
    <source>
        <dbReference type="ARBA" id="ARBA00022989"/>
    </source>
</evidence>
<feature type="compositionally biased region" description="Polar residues" evidence="13">
    <location>
        <begin position="323"/>
        <end position="341"/>
    </location>
</feature>
<dbReference type="SUPFAM" id="SSF81324">
    <property type="entry name" value="Voltage-gated potassium channels"/>
    <property type="match status" value="3"/>
</dbReference>
<feature type="compositionally biased region" description="Acidic residues" evidence="13">
    <location>
        <begin position="544"/>
        <end position="560"/>
    </location>
</feature>
<evidence type="ECO:0000256" key="1">
    <source>
        <dbReference type="ARBA" id="ARBA00004141"/>
    </source>
</evidence>
<proteinExistence type="predicted"/>
<dbReference type="PANTHER" id="PTHR45628:SF5">
    <property type="entry name" value="VOLTAGE-DEPENDENT R-TYPE CALCIUM CHANNEL SUBUNIT ALPHA-1E"/>
    <property type="match status" value="1"/>
</dbReference>
<keyword evidence="2" id="KW-0813">Transport</keyword>
<keyword evidence="11" id="KW-0407">Ion channel</keyword>
<keyword evidence="17" id="KW-1185">Reference proteome</keyword>
<dbReference type="GO" id="GO:0043025">
    <property type="term" value="C:neuronal cell body"/>
    <property type="evidence" value="ECO:0007669"/>
    <property type="project" value="TreeGrafter"/>
</dbReference>
<evidence type="ECO:0000259" key="15">
    <source>
        <dbReference type="Pfam" id="PF00520"/>
    </source>
</evidence>
<comment type="caution">
    <text evidence="16">The sequence shown here is derived from an EMBL/GenBank/DDBJ whole genome shotgun (WGS) entry which is preliminary data.</text>
</comment>
<evidence type="ECO:0000256" key="5">
    <source>
        <dbReference type="ARBA" id="ARBA00022692"/>
    </source>
</evidence>
<keyword evidence="3" id="KW-0109">Calcium transport</keyword>
<sequence length="869" mass="98865">MLSTGRFRLQVSHRVPCPCLKYWDVPWYLLPEDYTEFVFLGLFLAEMFLKMYGLGFRLYFHSSFNCFDCGVIVGSIFEVVWGFFRPGVSFGISVLRALRLLRIFKITKYWSSLRNLVVSLMSSMKSIISLLFLLFLFIVVFALLGMQLFGGRFIFEDYTPTNFDTFPAAIMTVFQILTGEDWNEVMYDGIRSQDTLLNVFLAIAVDNLANAQELTKEEEEEEEEFFNQRYKSREFGLSERRRRPYLYRKRAIHRGRPSPAEAEEEASTKQGEEPPVNAFANRRERRKKINMSVWEQRANQLRKRRQMASREVLFGSATDDQTDTPASDHQPQRGSPETSPSHLPESPMSGGIPLPEPPMSIAIPLPEPPESEPLPLMGSKQEEKPGANNHHANTERRHRVARKFRAAAEAGVAEGGRHKRHRHREFGSHARNAENYQQCGSSERQAEEGEEKIEETQSKTLKNISAMEFTGDLMGLSQASGCDQEFATGCVVPEDRVESQVRHKEDLSSESKFFTTEVSDSGSYLNQEDCVTESISFKDVEAAYSEEAEDDNDSEEEEEESRGKQSTGTKADIPDSMFIFSHKNPIRRMCHYVVTMRYFETTILLVIVASSIALAAEDPVCTTSERNKVLRYFDYVFTGVFTFEMIIKLPFEPAKKQVHQACLAAAAEIQDYNFSQDLACFLFMETWSSTGCGGGVSINSCSLNPASTAIYTQAVRKITACLIMEFACFRAFSGSQLNPKTCRTEDLFGMKMIDQGLILHDGSYFRDMWNILDFIVVVGALFAFALTNNKGRDIKTIKSLRVLRVLRPLKTIKRLPKLKTLPKQLRTNKESGEMGGTESQNSKVKPTLPLMNRDEEKHYKPGVYRQVNV</sequence>
<dbReference type="InterPro" id="IPR005821">
    <property type="entry name" value="Ion_trans_dom"/>
</dbReference>
<feature type="region of interest" description="Disordered" evidence="13">
    <location>
        <begin position="410"/>
        <end position="459"/>
    </location>
</feature>
<keyword evidence="6" id="KW-0106">Calcium</keyword>
<dbReference type="Pfam" id="PF00520">
    <property type="entry name" value="Ion_trans"/>
    <property type="match status" value="3"/>
</dbReference>
<gene>
    <name evidence="16" type="ORF">DNTS_010055</name>
</gene>
<keyword evidence="7" id="KW-0851">Voltage-gated channel</keyword>
<dbReference type="Gene3D" id="1.20.120.350">
    <property type="entry name" value="Voltage-gated potassium channels. Chain C"/>
    <property type="match status" value="3"/>
</dbReference>
<keyword evidence="8 14" id="KW-1133">Transmembrane helix</keyword>
<dbReference type="EMBL" id="SRMA01027097">
    <property type="protein sequence ID" value="TRY59913.1"/>
    <property type="molecule type" value="Genomic_DNA"/>
</dbReference>
<accession>A0A553N3B6</accession>
<evidence type="ECO:0000256" key="13">
    <source>
        <dbReference type="SAM" id="MobiDB-lite"/>
    </source>
</evidence>
<dbReference type="GO" id="GO:0098703">
    <property type="term" value="P:calcium ion import across plasma membrane"/>
    <property type="evidence" value="ECO:0007669"/>
    <property type="project" value="TreeGrafter"/>
</dbReference>
<dbReference type="GO" id="GO:0005891">
    <property type="term" value="C:voltage-gated calcium channel complex"/>
    <property type="evidence" value="ECO:0007669"/>
    <property type="project" value="TreeGrafter"/>
</dbReference>
<evidence type="ECO:0000313" key="16">
    <source>
        <dbReference type="EMBL" id="TRY59913.1"/>
    </source>
</evidence>
<feature type="region of interest" description="Disordered" evidence="13">
    <location>
        <begin position="823"/>
        <end position="845"/>
    </location>
</feature>
<comment type="subcellular location">
    <subcellularLocation>
        <location evidence="1">Membrane</location>
        <topology evidence="1">Multi-pass membrane protein</topology>
    </subcellularLocation>
</comment>
<dbReference type="PANTHER" id="PTHR45628">
    <property type="entry name" value="VOLTAGE-DEPENDENT CALCIUM CHANNEL TYPE A SUBUNIT ALPHA-1"/>
    <property type="match status" value="1"/>
</dbReference>
<keyword evidence="4" id="KW-0107">Calcium channel</keyword>
<feature type="transmembrane region" description="Helical" evidence="14">
    <location>
        <begin position="768"/>
        <end position="786"/>
    </location>
</feature>
<evidence type="ECO:0000256" key="10">
    <source>
        <dbReference type="ARBA" id="ARBA00023136"/>
    </source>
</evidence>
<keyword evidence="10 14" id="KW-0472">Membrane</keyword>
<keyword evidence="5 14" id="KW-0812">Transmembrane</keyword>
<feature type="transmembrane region" description="Helical" evidence="14">
    <location>
        <begin position="64"/>
        <end position="84"/>
    </location>
</feature>
<evidence type="ECO:0000256" key="14">
    <source>
        <dbReference type="SAM" id="Phobius"/>
    </source>
</evidence>
<evidence type="ECO:0000256" key="3">
    <source>
        <dbReference type="ARBA" id="ARBA00022568"/>
    </source>
</evidence>
<feature type="region of interest" description="Disordered" evidence="13">
    <location>
        <begin position="315"/>
        <end position="398"/>
    </location>
</feature>
<feature type="coiled-coil region" evidence="12">
    <location>
        <begin position="201"/>
        <end position="229"/>
    </location>
</feature>
<evidence type="ECO:0000256" key="9">
    <source>
        <dbReference type="ARBA" id="ARBA00023065"/>
    </source>
</evidence>
<feature type="transmembrane region" description="Helical" evidence="14">
    <location>
        <begin position="127"/>
        <end position="149"/>
    </location>
</feature>
<evidence type="ECO:0000256" key="2">
    <source>
        <dbReference type="ARBA" id="ARBA00022448"/>
    </source>
</evidence>
<protein>
    <recommendedName>
        <fullName evidence="15">Ion transport domain-containing protein</fullName>
    </recommendedName>
</protein>
<dbReference type="AlphaFoldDB" id="A0A553N3B6"/>
<evidence type="ECO:0000256" key="11">
    <source>
        <dbReference type="ARBA" id="ARBA00023303"/>
    </source>
</evidence>
<evidence type="ECO:0000256" key="6">
    <source>
        <dbReference type="ARBA" id="ARBA00022837"/>
    </source>
</evidence>
<dbReference type="FunFam" id="1.20.120.350:FF:000011">
    <property type="entry name" value="Voltage-dependent N-type calcium channel subunit alpha"/>
    <property type="match status" value="1"/>
</dbReference>
<dbReference type="GO" id="GO:0007268">
    <property type="term" value="P:chemical synaptic transmission"/>
    <property type="evidence" value="ECO:0007669"/>
    <property type="project" value="TreeGrafter"/>
</dbReference>
<keyword evidence="12" id="KW-0175">Coiled coil</keyword>
<organism evidence="16 17">
    <name type="scientific">Danionella cerebrum</name>
    <dbReference type="NCBI Taxonomy" id="2873325"/>
    <lineage>
        <taxon>Eukaryota</taxon>
        <taxon>Metazoa</taxon>
        <taxon>Chordata</taxon>
        <taxon>Craniata</taxon>
        <taxon>Vertebrata</taxon>
        <taxon>Euteleostomi</taxon>
        <taxon>Actinopterygii</taxon>
        <taxon>Neopterygii</taxon>
        <taxon>Teleostei</taxon>
        <taxon>Ostariophysi</taxon>
        <taxon>Cypriniformes</taxon>
        <taxon>Danionidae</taxon>
        <taxon>Danioninae</taxon>
        <taxon>Danionella</taxon>
    </lineage>
</organism>
<dbReference type="Gene3D" id="1.10.287.70">
    <property type="match status" value="1"/>
</dbReference>